<organism evidence="4 5">
    <name type="scientific">Polyplosphaeria fusca</name>
    <dbReference type="NCBI Taxonomy" id="682080"/>
    <lineage>
        <taxon>Eukaryota</taxon>
        <taxon>Fungi</taxon>
        <taxon>Dikarya</taxon>
        <taxon>Ascomycota</taxon>
        <taxon>Pezizomycotina</taxon>
        <taxon>Dothideomycetes</taxon>
        <taxon>Pleosporomycetidae</taxon>
        <taxon>Pleosporales</taxon>
        <taxon>Tetraplosphaeriaceae</taxon>
        <taxon>Polyplosphaeria</taxon>
    </lineage>
</organism>
<feature type="compositionally biased region" description="Polar residues" evidence="2">
    <location>
        <begin position="462"/>
        <end position="476"/>
    </location>
</feature>
<dbReference type="OrthoDB" id="6077919at2759"/>
<keyword evidence="1" id="KW-0862">Zinc</keyword>
<dbReference type="GO" id="GO:0006357">
    <property type="term" value="P:regulation of transcription by RNA polymerase II"/>
    <property type="evidence" value="ECO:0007669"/>
    <property type="project" value="TreeGrafter"/>
</dbReference>
<dbReference type="InterPro" id="IPR036236">
    <property type="entry name" value="Znf_C2H2_sf"/>
</dbReference>
<dbReference type="AlphaFoldDB" id="A0A9P4UUN5"/>
<keyword evidence="1" id="KW-0479">Metal-binding</keyword>
<sequence>MSQSNNPNFTPQFSFSAFFGDQPSQPANDHAFSQWVPQPARTGNNASRQSPAYRQARSPSSSRQGQRMSFNQPIPPQNDSHSRIDPTLGGTLLTIPSPSQLSRPRSALDNTNPIQRFYNEDDPWSSERVRNPHMSFGRSSFSQPNFEYSNYRDRPGSVGESTHRSDSGYYTHPPHSIMSNDPENYDQELPDMTMQIRNISVAPAAGEPTDQFRSTNIDQTSQYSSQSRSKEIKCPVPDCKEVSKCKSDHKKHLLKHHKPFKCNQVNCRRAGKGFTTINDLNRHKKSVHRIGATQNSYQCASETCRNKEKIWPRLDNFKQHISRMHRDEDESELIRKSAYREPEPTPPTEPLSVAPMDTTLAGIGTDDNFPSNESDDHTSGISLTPDQASNPWNSLEIDSTHNFAMDVDETSPRTHDHGRLRRPPASPENRSVHGARSPRLAPPNSERLDALASIAAESSASPNRQAQSLPLSSAPQTKADQQRRADQQKQEALHKFSKLIVQDIQRSSETETVDLESVVLRVLSNVGKLGKKDTSRQGNVQASAQTNSGSNDSDVPSLTKMEAVRATQALTSFIKQTKKPIGVNDRPKPFSTDAKTCEHCNATLARSCDMRKHMKRHTKPYGCTYPKCNKRFGAKSDWKRHENSQHFQLESFRCQFPSPSPTPGKLCGDLFYRAELFKAHLASKHDVDDADVVAQQSRLCRIGKNGQGRFWCGFCKSVVGLTKKRNEAWDERFDHIDAHFNGEKRRIEDWLCVEAKKKKGEVMREMDKSAFEEEGEEEERGGLGEGEGEGAGKVGSEEGKGKSGKGRKRWAESGGDGEGYVEGVKRSKKEVARYCVSFTWSTSSMDSCLTNSPPQCVCNEGPVFRSLVAQCLDCNHEFCSNCPTN</sequence>
<dbReference type="SMART" id="SM00355">
    <property type="entry name" value="ZnF_C2H2"/>
    <property type="match status" value="6"/>
</dbReference>
<gene>
    <name evidence="4" type="ORF">EJ04DRAFT_589820</name>
</gene>
<dbReference type="PROSITE" id="PS50157">
    <property type="entry name" value="ZINC_FINGER_C2H2_2"/>
    <property type="match status" value="1"/>
</dbReference>
<feature type="compositionally biased region" description="Polar residues" evidence="2">
    <location>
        <begin position="1"/>
        <end position="15"/>
    </location>
</feature>
<feature type="compositionally biased region" description="Polar residues" evidence="2">
    <location>
        <begin position="137"/>
        <end position="148"/>
    </location>
</feature>
<dbReference type="Proteomes" id="UP000799444">
    <property type="component" value="Unassembled WGS sequence"/>
</dbReference>
<feature type="domain" description="C2H2-type" evidence="3">
    <location>
        <begin position="621"/>
        <end position="651"/>
    </location>
</feature>
<evidence type="ECO:0000256" key="1">
    <source>
        <dbReference type="PROSITE-ProRule" id="PRU00042"/>
    </source>
</evidence>
<dbReference type="EMBL" id="ML996256">
    <property type="protein sequence ID" value="KAF2729087.1"/>
    <property type="molecule type" value="Genomic_DNA"/>
</dbReference>
<feature type="region of interest" description="Disordered" evidence="2">
    <location>
        <begin position="764"/>
        <end position="821"/>
    </location>
</feature>
<feature type="compositionally biased region" description="Polar residues" evidence="2">
    <location>
        <begin position="41"/>
        <end position="72"/>
    </location>
</feature>
<dbReference type="GO" id="GO:0008270">
    <property type="term" value="F:zinc ion binding"/>
    <property type="evidence" value="ECO:0007669"/>
    <property type="project" value="UniProtKB-KW"/>
</dbReference>
<protein>
    <recommendedName>
        <fullName evidence="3">C2H2-type domain-containing protein</fullName>
    </recommendedName>
</protein>
<feature type="region of interest" description="Disordered" evidence="2">
    <location>
        <begin position="529"/>
        <end position="556"/>
    </location>
</feature>
<dbReference type="InterPro" id="IPR051061">
    <property type="entry name" value="Zinc_finger_trans_reg"/>
</dbReference>
<accession>A0A9P4UUN5</accession>
<comment type="caution">
    <text evidence="4">The sequence shown here is derived from an EMBL/GenBank/DDBJ whole genome shotgun (WGS) entry which is preliminary data.</text>
</comment>
<feature type="region of interest" description="Disordered" evidence="2">
    <location>
        <begin position="457"/>
        <end position="491"/>
    </location>
</feature>
<evidence type="ECO:0000256" key="2">
    <source>
        <dbReference type="SAM" id="MobiDB-lite"/>
    </source>
</evidence>
<feature type="region of interest" description="Disordered" evidence="2">
    <location>
        <begin position="206"/>
        <end position="230"/>
    </location>
</feature>
<dbReference type="Gene3D" id="3.30.160.60">
    <property type="entry name" value="Classic Zinc Finger"/>
    <property type="match status" value="2"/>
</dbReference>
<keyword evidence="1" id="KW-0863">Zinc-finger</keyword>
<feature type="region of interest" description="Disordered" evidence="2">
    <location>
        <begin position="407"/>
        <end position="444"/>
    </location>
</feature>
<feature type="compositionally biased region" description="Basic and acidic residues" evidence="2">
    <location>
        <begin position="150"/>
        <end position="166"/>
    </location>
</feature>
<dbReference type="PROSITE" id="PS00028">
    <property type="entry name" value="ZINC_FINGER_C2H2_1"/>
    <property type="match status" value="2"/>
</dbReference>
<name>A0A9P4UUN5_9PLEO</name>
<dbReference type="PANTHER" id="PTHR46179:SF19">
    <property type="entry name" value="C2H2 FINGER DOMAIN TRANSCRIPTION FACTOR (EUROFUNG)-RELATED"/>
    <property type="match status" value="1"/>
</dbReference>
<proteinExistence type="predicted"/>
<feature type="region of interest" description="Disordered" evidence="2">
    <location>
        <begin position="338"/>
        <end position="394"/>
    </location>
</feature>
<feature type="region of interest" description="Disordered" evidence="2">
    <location>
        <begin position="1"/>
        <end position="187"/>
    </location>
</feature>
<feature type="compositionally biased region" description="Gly residues" evidence="2">
    <location>
        <begin position="783"/>
        <end position="793"/>
    </location>
</feature>
<evidence type="ECO:0000313" key="4">
    <source>
        <dbReference type="EMBL" id="KAF2729087.1"/>
    </source>
</evidence>
<feature type="compositionally biased region" description="Basic and acidic residues" evidence="2">
    <location>
        <begin position="480"/>
        <end position="491"/>
    </location>
</feature>
<feature type="compositionally biased region" description="Polar residues" evidence="2">
    <location>
        <begin position="379"/>
        <end position="394"/>
    </location>
</feature>
<evidence type="ECO:0000259" key="3">
    <source>
        <dbReference type="PROSITE" id="PS50157"/>
    </source>
</evidence>
<dbReference type="SUPFAM" id="SSF57667">
    <property type="entry name" value="beta-beta-alpha zinc fingers"/>
    <property type="match status" value="1"/>
</dbReference>
<dbReference type="PANTHER" id="PTHR46179">
    <property type="entry name" value="ZINC FINGER PROTEIN"/>
    <property type="match status" value="1"/>
</dbReference>
<feature type="compositionally biased region" description="Polar residues" evidence="2">
    <location>
        <begin position="536"/>
        <end position="556"/>
    </location>
</feature>
<reference evidence="4" key="1">
    <citation type="journal article" date="2020" name="Stud. Mycol.">
        <title>101 Dothideomycetes genomes: a test case for predicting lifestyles and emergence of pathogens.</title>
        <authorList>
            <person name="Haridas S."/>
            <person name="Albert R."/>
            <person name="Binder M."/>
            <person name="Bloem J."/>
            <person name="Labutti K."/>
            <person name="Salamov A."/>
            <person name="Andreopoulos B."/>
            <person name="Baker S."/>
            <person name="Barry K."/>
            <person name="Bills G."/>
            <person name="Bluhm B."/>
            <person name="Cannon C."/>
            <person name="Castanera R."/>
            <person name="Culley D."/>
            <person name="Daum C."/>
            <person name="Ezra D."/>
            <person name="Gonzalez J."/>
            <person name="Henrissat B."/>
            <person name="Kuo A."/>
            <person name="Liang C."/>
            <person name="Lipzen A."/>
            <person name="Lutzoni F."/>
            <person name="Magnuson J."/>
            <person name="Mondo S."/>
            <person name="Nolan M."/>
            <person name="Ohm R."/>
            <person name="Pangilinan J."/>
            <person name="Park H.-J."/>
            <person name="Ramirez L."/>
            <person name="Alfaro M."/>
            <person name="Sun H."/>
            <person name="Tritt A."/>
            <person name="Yoshinaga Y."/>
            <person name="Zwiers L.-H."/>
            <person name="Turgeon B."/>
            <person name="Goodwin S."/>
            <person name="Spatafora J."/>
            <person name="Crous P."/>
            <person name="Grigoriev I."/>
        </authorList>
    </citation>
    <scope>NUCLEOTIDE SEQUENCE</scope>
    <source>
        <strain evidence="4">CBS 125425</strain>
    </source>
</reference>
<feature type="compositionally biased region" description="Polar residues" evidence="2">
    <location>
        <begin position="94"/>
        <end position="114"/>
    </location>
</feature>
<dbReference type="GO" id="GO:0005634">
    <property type="term" value="C:nucleus"/>
    <property type="evidence" value="ECO:0007669"/>
    <property type="project" value="TreeGrafter"/>
</dbReference>
<feature type="compositionally biased region" description="Polar residues" evidence="2">
    <location>
        <begin position="211"/>
        <end position="227"/>
    </location>
</feature>
<dbReference type="InterPro" id="IPR013087">
    <property type="entry name" value="Znf_C2H2_type"/>
</dbReference>
<keyword evidence="5" id="KW-1185">Reference proteome</keyword>
<evidence type="ECO:0000313" key="5">
    <source>
        <dbReference type="Proteomes" id="UP000799444"/>
    </source>
</evidence>